<dbReference type="Proteomes" id="UP000036045">
    <property type="component" value="Unassembled WGS sequence"/>
</dbReference>
<keyword evidence="6" id="KW-0067">ATP-binding</keyword>
<dbReference type="OrthoDB" id="9760715at2"/>
<dbReference type="GO" id="GO:0008270">
    <property type="term" value="F:zinc ion binding"/>
    <property type="evidence" value="ECO:0007669"/>
    <property type="project" value="UniProtKB-KW"/>
</dbReference>
<dbReference type="EMBL" id="LDPH01000006">
    <property type="protein sequence ID" value="KLV27067.1"/>
    <property type="molecule type" value="Genomic_DNA"/>
</dbReference>
<dbReference type="InterPro" id="IPR013663">
    <property type="entry name" value="Helicase_SWF/SNF/SWI_bac"/>
</dbReference>
<keyword evidence="6" id="KW-0547">Nucleotide-binding</keyword>
<dbReference type="InterPro" id="IPR038718">
    <property type="entry name" value="SNF2-like_sf"/>
</dbReference>
<proteinExistence type="predicted"/>
<dbReference type="PANTHER" id="PTHR10799">
    <property type="entry name" value="SNF2/RAD54 HELICASE FAMILY"/>
    <property type="match status" value="1"/>
</dbReference>
<dbReference type="PROSITE" id="PS50966">
    <property type="entry name" value="ZF_SWIM"/>
    <property type="match status" value="1"/>
</dbReference>
<dbReference type="SUPFAM" id="SSF52540">
    <property type="entry name" value="P-loop containing nucleoside triphosphate hydrolases"/>
    <property type="match status" value="2"/>
</dbReference>
<dbReference type="SMART" id="SM00487">
    <property type="entry name" value="DEXDc"/>
    <property type="match status" value="1"/>
</dbReference>
<keyword evidence="2" id="KW-0479">Metal-binding</keyword>
<feature type="domain" description="Helicase C-terminal" evidence="5">
    <location>
        <begin position="894"/>
        <end position="1047"/>
    </location>
</feature>
<gene>
    <name evidence="6" type="ORF">ABW02_08890</name>
</gene>
<accession>A0A0J1IM67</accession>
<keyword evidence="7" id="KW-1185">Reference proteome</keyword>
<evidence type="ECO:0000259" key="3">
    <source>
        <dbReference type="PROSITE" id="PS50966"/>
    </source>
</evidence>
<dbReference type="Gene3D" id="3.40.50.10810">
    <property type="entry name" value="Tandem AAA-ATPase domain"/>
    <property type="match status" value="1"/>
</dbReference>
<dbReference type="InterPro" id="IPR049730">
    <property type="entry name" value="SNF2/RAD54-like_C"/>
</dbReference>
<name>A0A0J1IM67_NIACI</name>
<dbReference type="PROSITE" id="PS51194">
    <property type="entry name" value="HELICASE_CTER"/>
    <property type="match status" value="1"/>
</dbReference>
<feature type="domain" description="Helicase ATP-binding" evidence="4">
    <location>
        <begin position="621"/>
        <end position="784"/>
    </location>
</feature>
<evidence type="ECO:0000259" key="4">
    <source>
        <dbReference type="PROSITE" id="PS51192"/>
    </source>
</evidence>
<protein>
    <submittedName>
        <fullName evidence="6">Helicase SNF</fullName>
    </submittedName>
</protein>
<evidence type="ECO:0000256" key="2">
    <source>
        <dbReference type="PROSITE-ProRule" id="PRU00325"/>
    </source>
</evidence>
<dbReference type="Pfam" id="PF00176">
    <property type="entry name" value="SNF2-rel_dom"/>
    <property type="match status" value="1"/>
</dbReference>
<evidence type="ECO:0000259" key="5">
    <source>
        <dbReference type="PROSITE" id="PS51194"/>
    </source>
</evidence>
<keyword evidence="6" id="KW-0347">Helicase</keyword>
<evidence type="ECO:0000256" key="1">
    <source>
        <dbReference type="ARBA" id="ARBA00022801"/>
    </source>
</evidence>
<dbReference type="InterPro" id="IPR027417">
    <property type="entry name" value="P-loop_NTPase"/>
</dbReference>
<dbReference type="PATRIC" id="fig|1397.4.peg.4959"/>
<keyword evidence="2" id="KW-0862">Zinc</keyword>
<feature type="domain" description="SWIM-type" evidence="3">
    <location>
        <begin position="51"/>
        <end position="89"/>
    </location>
</feature>
<keyword evidence="1" id="KW-0378">Hydrolase</keyword>
<reference evidence="6 7" key="1">
    <citation type="submission" date="2015-05" db="EMBL/GenBank/DDBJ databases">
        <title>Whole genome sequence and identification of bacterial endophytes from Costus igneus.</title>
        <authorList>
            <person name="Lee Y.P."/>
            <person name="Gan H.M."/>
            <person name="Eng W."/>
            <person name="Wheatley M.S."/>
            <person name="Caraballo A."/>
            <person name="Polter S."/>
            <person name="Savka M.A."/>
            <person name="Hudson A.O."/>
        </authorList>
    </citation>
    <scope>NUCLEOTIDE SEQUENCE [LARGE SCALE GENOMIC DNA]</scope>
    <source>
        <strain evidence="6 7">RIT379</strain>
    </source>
</reference>
<dbReference type="Pfam" id="PF00271">
    <property type="entry name" value="Helicase_C"/>
    <property type="match status" value="1"/>
</dbReference>
<keyword evidence="2" id="KW-0863">Zinc-finger</keyword>
<dbReference type="InterPro" id="IPR000330">
    <property type="entry name" value="SNF2_N"/>
</dbReference>
<dbReference type="InterPro" id="IPR001650">
    <property type="entry name" value="Helicase_C-like"/>
</dbReference>
<comment type="caution">
    <text evidence="6">The sequence shown here is derived from an EMBL/GenBank/DDBJ whole genome shotgun (WGS) entry which is preliminary data.</text>
</comment>
<sequence length="1060" mass="123449">MNTVITRKMILEMCGPVSLKRGEAFSKNHKVIFKEYRDNYCEAFVQASEDFAVMVAIEGEEIKATCSCPKLASFQKECQHIAAVLVEIKKFQMNGKAPSTTVEKNMDVSGDFFALFNQSETLSTKKQRHFEKREVIPVEFMLKVIPIDSETNLFGIEIQLLSHPIKDIRLFLERIKSGKAYSFSSELEFNPKLHCVKEESEAILQELGKVIEDERIFLNHHQGVSNIWGDSILLIPPSSWIPLRSHWKELGYYDPNKGTMVPLNVSNEVLPLRFHLYQHETGSYQLNVHGMESIQFLHQYYAVLVEGNVRQLEAEDFKRLIEIKKMMEKVGKSFIPIALNQLDFFLEKIAPSLKKFGEVQLERELSKKMGKTPLQAELYLDRVNNRLLASVEFRYDHIVINPVQERNKEVEAVLLRDWKKEEQIIELMDSSSFAKTDSGYMLYNEELEFDFLYYVLPKLQKLVKVYATTAIRNRIFKEKTWPRFTVKLKKDRINWLEFKFEMEGFPEREIKGLLAALEEKRKYYRLQDGSLFALQTREMEEVQRYLQSPQIKDKDFISGFELTLLESLSFIEEDRKIFALDESYQQLFDSFLHPEKLNIKVPADLNNVLKSYQIDGYKWLKTLAQYQFGGILADDMGLGKTLQSIAFIQSELPVMRKAKQPVLVVCPSSLLYNWQREIMKFAPKIQCLILDGAKKERAALQKDLENIDVIITSYPLVRQDISWYEQQVFHTVFFDEAQYFKNPLSQTAKTVKKLKAVNRFALTGTPLENSIEELWSIFHIVFPELFKGLKEYANLTNKQIAKKIRPFMLRRLKEDVLAELPEKREWSEIVELLPEQKRLYAAYLAKLRHDALKHLNKETLRKNKIRILAGLTRLRQICCHPALFVDNYHGKSAKLNHLMELIEEAQRSNRRVLIFSQFTSMLEIIGQELAKKGLAYFYLDGSTPSDERVELCHRYNLGERDYFLISLKAGGTGLNLMTADTVILYDTWWNPAVEEQAADRAHRIGQENVVDVIKLFSKGTIEEKIYELQEKKKTLVDEIIDSDDKVISSLTEEDLRELLS</sequence>
<dbReference type="CDD" id="cd18793">
    <property type="entry name" value="SF2_C_SNF"/>
    <property type="match status" value="1"/>
</dbReference>
<organism evidence="6 7">
    <name type="scientific">Niallia circulans</name>
    <name type="common">Bacillus circulans</name>
    <dbReference type="NCBI Taxonomy" id="1397"/>
    <lineage>
        <taxon>Bacteria</taxon>
        <taxon>Bacillati</taxon>
        <taxon>Bacillota</taxon>
        <taxon>Bacilli</taxon>
        <taxon>Bacillales</taxon>
        <taxon>Bacillaceae</taxon>
        <taxon>Niallia</taxon>
    </lineage>
</organism>
<dbReference type="FunFam" id="3.40.50.300:FF:000533">
    <property type="entry name" value="Helicase, Snf2 family"/>
    <property type="match status" value="1"/>
</dbReference>
<dbReference type="PROSITE" id="PS51192">
    <property type="entry name" value="HELICASE_ATP_BIND_1"/>
    <property type="match status" value="1"/>
</dbReference>
<dbReference type="GO" id="GO:0004386">
    <property type="term" value="F:helicase activity"/>
    <property type="evidence" value="ECO:0007669"/>
    <property type="project" value="UniProtKB-KW"/>
</dbReference>
<dbReference type="GO" id="GO:0016787">
    <property type="term" value="F:hydrolase activity"/>
    <property type="evidence" value="ECO:0007669"/>
    <property type="project" value="UniProtKB-KW"/>
</dbReference>
<dbReference type="AlphaFoldDB" id="A0A0J1IM67"/>
<evidence type="ECO:0000313" key="6">
    <source>
        <dbReference type="EMBL" id="KLV27067.1"/>
    </source>
</evidence>
<dbReference type="RefSeq" id="WP_047941608.1">
    <property type="nucleotide sequence ID" value="NZ_JAMAUJ010000001.1"/>
</dbReference>
<dbReference type="InterPro" id="IPR014001">
    <property type="entry name" value="Helicase_ATP-bd"/>
</dbReference>
<evidence type="ECO:0000313" key="7">
    <source>
        <dbReference type="Proteomes" id="UP000036045"/>
    </source>
</evidence>
<dbReference type="GO" id="GO:0005524">
    <property type="term" value="F:ATP binding"/>
    <property type="evidence" value="ECO:0007669"/>
    <property type="project" value="InterPro"/>
</dbReference>
<dbReference type="Gene3D" id="3.40.50.300">
    <property type="entry name" value="P-loop containing nucleotide triphosphate hydrolases"/>
    <property type="match status" value="1"/>
</dbReference>
<dbReference type="Pfam" id="PF08455">
    <property type="entry name" value="SNF2_assoc"/>
    <property type="match status" value="1"/>
</dbReference>
<dbReference type="SMART" id="SM00490">
    <property type="entry name" value="HELICc"/>
    <property type="match status" value="1"/>
</dbReference>
<dbReference type="InterPro" id="IPR007527">
    <property type="entry name" value="Znf_SWIM"/>
</dbReference>